<feature type="short sequence motif" description="VHIID" evidence="5">
    <location>
        <begin position="499"/>
        <end position="503"/>
    </location>
</feature>
<feature type="short sequence motif" description="VHIID" evidence="5">
    <location>
        <begin position="60"/>
        <end position="64"/>
    </location>
</feature>
<feature type="region of interest" description="Disordered" evidence="6">
    <location>
        <begin position="241"/>
        <end position="262"/>
    </location>
</feature>
<evidence type="ECO:0000256" key="5">
    <source>
        <dbReference type="PROSITE-ProRule" id="PRU01191"/>
    </source>
</evidence>
<dbReference type="InterPro" id="IPR005202">
    <property type="entry name" value="TF_GRAS"/>
</dbReference>
<dbReference type="GO" id="GO:0005634">
    <property type="term" value="C:nucleus"/>
    <property type="evidence" value="ECO:0007669"/>
    <property type="project" value="UniProtKB-SubCell"/>
</dbReference>
<evidence type="ECO:0000256" key="4">
    <source>
        <dbReference type="ARBA" id="ARBA00023242"/>
    </source>
</evidence>
<dbReference type="Pfam" id="PF03514">
    <property type="entry name" value="GRAS"/>
    <property type="match status" value="2"/>
</dbReference>
<feature type="region of interest" description="Leucine repeat I (LRI)" evidence="5">
    <location>
        <begin position="389"/>
        <end position="449"/>
    </location>
</feature>
<name>A0A2N9FFE8_FAGSY</name>
<keyword evidence="2" id="KW-0805">Transcription regulation</keyword>
<comment type="similarity">
    <text evidence="5">Belongs to the GRAS family.</text>
</comment>
<dbReference type="PROSITE" id="PS50985">
    <property type="entry name" value="GRAS"/>
    <property type="match status" value="2"/>
</dbReference>
<reference evidence="7" key="1">
    <citation type="submission" date="2018-02" db="EMBL/GenBank/DDBJ databases">
        <authorList>
            <person name="Cohen D.B."/>
            <person name="Kent A.D."/>
        </authorList>
    </citation>
    <scope>NUCLEOTIDE SEQUENCE</scope>
</reference>
<feature type="region of interest" description="VHIID" evidence="5">
    <location>
        <begin position="468"/>
        <end position="533"/>
    </location>
</feature>
<accession>A0A2N9FFE8</accession>
<feature type="region of interest" description="SAW" evidence="5">
    <location>
        <begin position="655"/>
        <end position="729"/>
    </location>
</feature>
<evidence type="ECO:0000256" key="1">
    <source>
        <dbReference type="ARBA" id="ARBA00004123"/>
    </source>
</evidence>
<comment type="caution">
    <text evidence="5">Lacks conserved residue(s) required for the propagation of feature annotation.</text>
</comment>
<dbReference type="EMBL" id="OIVN01000810">
    <property type="protein sequence ID" value="SPC85903.1"/>
    <property type="molecule type" value="Genomic_DNA"/>
</dbReference>
<comment type="subcellular location">
    <subcellularLocation>
        <location evidence="1">Nucleus</location>
    </subcellularLocation>
</comment>
<feature type="compositionally biased region" description="Polar residues" evidence="6">
    <location>
        <begin position="332"/>
        <end position="342"/>
    </location>
</feature>
<dbReference type="PANTHER" id="PTHR31636">
    <property type="entry name" value="OSJNBA0084A10.13 PROTEIN-RELATED"/>
    <property type="match status" value="1"/>
</dbReference>
<keyword evidence="3" id="KW-0804">Transcription</keyword>
<feature type="region of interest" description="Disordered" evidence="6">
    <location>
        <begin position="320"/>
        <end position="342"/>
    </location>
</feature>
<protein>
    <submittedName>
        <fullName evidence="7">Uncharacterized protein</fullName>
    </submittedName>
</protein>
<sequence length="729" mass="81597">MDDFDKLIEIARAKVYVRGQPIRRLGFYMVQGLLARKLSKGTDIYPNWAIDNAMKNENYIHIIDFKIGQGTQWISLLRRFAARPGGAPHVRIIGIDDLVSEYARGEGLGAVGRQFAMISEKFNIPIEFNGVPDFAQNVTRDMLHVRPGEALAVNLAMLLHLIPDESVDVNNPRDGILRMVNMDSRPFFGLGVTGAGISFTSSHPTVPSIPNRLLGSLKFDIGNSPNSPFSTQFDTDTITALSDSQEQHSSTENLSGASPSCNSSLESNNYFYRPRPSIDCRQDGLQLHSGEAFFTQNANCSQNIKHVLLDIETALMGPDDEEEVTTREISIPETSNQRSRSWSQEPQGVHVFHSQPSFVPTPTQSGEVVRAEQRHKAIDEESLQGFPLGNLKQLLIACAKALSENKMVDFDNLIEKARAAVSITGEPIQRLGAYMVEGLVARKEASGTNIYHALRCREPESKDLLSYMQMLYEICPYLKFGYMAANGAIADACKYEDRIHIIDFQIAQGTQWMTLLQALAARPGGAPHVRITGIDDPMNKYARGDGLEAVGKRPGEALAVNFPLQLHHTPDESVDVNNPRDELLRMVKSLSPKVVTLVEQESNTNTTPFYHRFVETLDYYLAMFESIDVTLPRNSKDRINVEQHCLARDIVNIIACEGKERVERHELFGKWKSRLTMAGFRQYPLSTYVNSVIKSLLRCYSEHYTLVEKDGAMLLGWKDRNLISASAWQ</sequence>
<keyword evidence="4" id="KW-0539">Nucleus</keyword>
<evidence type="ECO:0000256" key="3">
    <source>
        <dbReference type="ARBA" id="ARBA00023163"/>
    </source>
</evidence>
<evidence type="ECO:0000313" key="7">
    <source>
        <dbReference type="EMBL" id="SPC85903.1"/>
    </source>
</evidence>
<dbReference type="AlphaFoldDB" id="A0A2N9FFE8"/>
<evidence type="ECO:0000256" key="6">
    <source>
        <dbReference type="SAM" id="MobiDB-lite"/>
    </source>
</evidence>
<proteinExistence type="inferred from homology"/>
<feature type="region of interest" description="SAW" evidence="5">
    <location>
        <begin position="264"/>
        <end position="343"/>
    </location>
</feature>
<evidence type="ECO:0000256" key="2">
    <source>
        <dbReference type="ARBA" id="ARBA00023015"/>
    </source>
</evidence>
<organism evidence="7">
    <name type="scientific">Fagus sylvatica</name>
    <name type="common">Beechnut</name>
    <dbReference type="NCBI Taxonomy" id="28930"/>
    <lineage>
        <taxon>Eukaryota</taxon>
        <taxon>Viridiplantae</taxon>
        <taxon>Streptophyta</taxon>
        <taxon>Embryophyta</taxon>
        <taxon>Tracheophyta</taxon>
        <taxon>Spermatophyta</taxon>
        <taxon>Magnoliopsida</taxon>
        <taxon>eudicotyledons</taxon>
        <taxon>Gunneridae</taxon>
        <taxon>Pentapetalae</taxon>
        <taxon>rosids</taxon>
        <taxon>fabids</taxon>
        <taxon>Fagales</taxon>
        <taxon>Fagaceae</taxon>
        <taxon>Fagus</taxon>
    </lineage>
</organism>
<gene>
    <name evidence="7" type="ORF">FSB_LOCUS13785</name>
</gene>
<feature type="region of interest" description="Leucine repeat II (LRII)" evidence="5">
    <location>
        <begin position="110"/>
        <end position="142"/>
    </location>
</feature>